<accession>A0A2J6RJL7</accession>
<dbReference type="Proteomes" id="UP000235786">
    <property type="component" value="Unassembled WGS sequence"/>
</dbReference>
<dbReference type="EMBL" id="KZ613947">
    <property type="protein sequence ID" value="PMD38699.1"/>
    <property type="molecule type" value="Genomic_DNA"/>
</dbReference>
<sequence>MKCAAWLQPLPTSSRALAVARMIGDFMAKIPVKVMSPNDTKVFKKKTLEGAFTKLCESAISFVLQIQPSMDVYYVEIPAANTAACNEEHQIYAIESKPRGGDGNGNRDVVVVALSGKLVKYSPQSGEIETFCRARVIVR</sequence>
<name>A0A2J6RJL7_HYAVF</name>
<protein>
    <submittedName>
        <fullName evidence="1">Uncharacterized protein</fullName>
    </submittedName>
</protein>
<evidence type="ECO:0000313" key="2">
    <source>
        <dbReference type="Proteomes" id="UP000235786"/>
    </source>
</evidence>
<dbReference type="AlphaFoldDB" id="A0A2J6RJL7"/>
<gene>
    <name evidence="1" type="ORF">L207DRAFT_42674</name>
</gene>
<evidence type="ECO:0000313" key="1">
    <source>
        <dbReference type="EMBL" id="PMD38699.1"/>
    </source>
</evidence>
<reference evidence="1 2" key="1">
    <citation type="submission" date="2016-04" db="EMBL/GenBank/DDBJ databases">
        <title>A degradative enzymes factory behind the ericoid mycorrhizal symbiosis.</title>
        <authorList>
            <consortium name="DOE Joint Genome Institute"/>
            <person name="Martino E."/>
            <person name="Morin E."/>
            <person name="Grelet G."/>
            <person name="Kuo A."/>
            <person name="Kohler A."/>
            <person name="Daghino S."/>
            <person name="Barry K."/>
            <person name="Choi C."/>
            <person name="Cichocki N."/>
            <person name="Clum A."/>
            <person name="Copeland A."/>
            <person name="Hainaut M."/>
            <person name="Haridas S."/>
            <person name="Labutti K."/>
            <person name="Lindquist E."/>
            <person name="Lipzen A."/>
            <person name="Khouja H.-R."/>
            <person name="Murat C."/>
            <person name="Ohm R."/>
            <person name="Olson A."/>
            <person name="Spatafora J."/>
            <person name="Veneault-Fourrey C."/>
            <person name="Henrissat B."/>
            <person name="Grigoriev I."/>
            <person name="Martin F."/>
            <person name="Perotto S."/>
        </authorList>
    </citation>
    <scope>NUCLEOTIDE SEQUENCE [LARGE SCALE GENOMIC DNA]</scope>
    <source>
        <strain evidence="1 2">F</strain>
    </source>
</reference>
<proteinExistence type="predicted"/>
<keyword evidence="2" id="KW-1185">Reference proteome</keyword>
<organism evidence="1 2">
    <name type="scientific">Hyaloscypha variabilis (strain UAMH 11265 / GT02V1 / F)</name>
    <name type="common">Meliniomyces variabilis</name>
    <dbReference type="NCBI Taxonomy" id="1149755"/>
    <lineage>
        <taxon>Eukaryota</taxon>
        <taxon>Fungi</taxon>
        <taxon>Dikarya</taxon>
        <taxon>Ascomycota</taxon>
        <taxon>Pezizomycotina</taxon>
        <taxon>Leotiomycetes</taxon>
        <taxon>Helotiales</taxon>
        <taxon>Hyaloscyphaceae</taxon>
        <taxon>Hyaloscypha</taxon>
        <taxon>Hyaloscypha variabilis</taxon>
    </lineage>
</organism>